<dbReference type="InterPro" id="IPR050921">
    <property type="entry name" value="T4SS_GSP_E_ATPase"/>
</dbReference>
<dbReference type="Gene3D" id="3.30.450.90">
    <property type="match status" value="1"/>
</dbReference>
<dbReference type="EMBL" id="JAQQLF010000012">
    <property type="protein sequence ID" value="MDC7717684.1"/>
    <property type="molecule type" value="Genomic_DNA"/>
</dbReference>
<reference evidence="3 4" key="1">
    <citation type="submission" date="2023-01" db="EMBL/GenBank/DDBJ databases">
        <title>Novel species of the genus Vogesella isolated from rivers.</title>
        <authorList>
            <person name="Lu H."/>
        </authorList>
    </citation>
    <scope>NUCLEOTIDE SEQUENCE [LARGE SCALE GENOMIC DNA]</scope>
    <source>
        <strain evidence="3 4">DC21W</strain>
    </source>
</reference>
<gene>
    <name evidence="3" type="ORF">PQU95_10730</name>
</gene>
<evidence type="ECO:0000256" key="1">
    <source>
        <dbReference type="ARBA" id="ARBA00006611"/>
    </source>
</evidence>
<evidence type="ECO:0000259" key="2">
    <source>
        <dbReference type="PROSITE" id="PS00662"/>
    </source>
</evidence>
<comment type="caution">
    <text evidence="3">The sequence shown here is derived from an EMBL/GenBank/DDBJ whole genome shotgun (WGS) entry which is preliminary data.</text>
</comment>
<dbReference type="PANTHER" id="PTHR30486:SF12">
    <property type="entry name" value="TYPE IV PILUS ATPASE PILU"/>
    <property type="match status" value="1"/>
</dbReference>
<dbReference type="InterPro" id="IPR006321">
    <property type="entry name" value="PilT/PilU"/>
</dbReference>
<evidence type="ECO:0000313" key="3">
    <source>
        <dbReference type="EMBL" id="MDC7717684.1"/>
    </source>
</evidence>
<accession>A0ABT5IYP6</accession>
<feature type="domain" description="Bacterial type II secretion system protein E" evidence="2">
    <location>
        <begin position="193"/>
        <end position="207"/>
    </location>
</feature>
<dbReference type="PROSITE" id="PS00662">
    <property type="entry name" value="T2SP_E"/>
    <property type="match status" value="1"/>
</dbReference>
<name>A0ABT5IYP6_9NEIS</name>
<dbReference type="InterPro" id="IPR027417">
    <property type="entry name" value="P-loop_NTPase"/>
</dbReference>
<dbReference type="PANTHER" id="PTHR30486">
    <property type="entry name" value="TWITCHING MOTILITY PROTEIN PILT"/>
    <property type="match status" value="1"/>
</dbReference>
<proteinExistence type="inferred from homology"/>
<protein>
    <submittedName>
        <fullName evidence="3">PilT/PilU family type 4a pilus ATPase</fullName>
    </submittedName>
</protein>
<dbReference type="Gene3D" id="3.40.50.300">
    <property type="entry name" value="P-loop containing nucleotide triphosphate hydrolases"/>
    <property type="match status" value="1"/>
</dbReference>
<dbReference type="InterPro" id="IPR001482">
    <property type="entry name" value="T2SS/T4SS_dom"/>
</dbReference>
<sequence>MLMLPFFKLMADKKASDLFFSCGTPPQIKIDGQTVPVNDKALSAENVKRLAYSLMGEDDITRFEAELEMNFGRQIDGLGNYRVNIFRQRGHVAMVIRYITPTVPSLDTLNLPDSLQDLIRQRRGLIFIVGSTGSGKSSTVAAMLEYRNQSQAGHILTVEDPVEFIFEHKRSIINQREIGVDTHSYENALKNAMREAPDVLMIGEIRDAETLTYAINYAQSGHLCISTLHGNNSYHTLNRIISFFPLENRTALLMDLAATLKAVVSQRLVQTVDGKRRPAMEIMFNTAHVSELIRNGDIDKIKEAIESSMSEGSQTFEQSLFRLYKDGMITLDEALQNADSPTNLFWLVNHDSASGQSKQDTTTFTGFTLNH</sequence>
<comment type="similarity">
    <text evidence="1">Belongs to the GSP E family.</text>
</comment>
<dbReference type="CDD" id="cd01131">
    <property type="entry name" value="PilT"/>
    <property type="match status" value="1"/>
</dbReference>
<evidence type="ECO:0000313" key="4">
    <source>
        <dbReference type="Proteomes" id="UP001219956"/>
    </source>
</evidence>
<organism evidence="3 4">
    <name type="scientific">Vogesella aquatica</name>
    <dbReference type="NCBI Taxonomy" id="2984206"/>
    <lineage>
        <taxon>Bacteria</taxon>
        <taxon>Pseudomonadati</taxon>
        <taxon>Pseudomonadota</taxon>
        <taxon>Betaproteobacteria</taxon>
        <taxon>Neisseriales</taxon>
        <taxon>Chromobacteriaceae</taxon>
        <taxon>Vogesella</taxon>
    </lineage>
</organism>
<dbReference type="NCBIfam" id="TIGR01420">
    <property type="entry name" value="pilT_fam"/>
    <property type="match status" value="1"/>
</dbReference>
<dbReference type="SUPFAM" id="SSF52540">
    <property type="entry name" value="P-loop containing nucleoside triphosphate hydrolases"/>
    <property type="match status" value="1"/>
</dbReference>
<dbReference type="RefSeq" id="WP_272751995.1">
    <property type="nucleotide sequence ID" value="NZ_JAQQLF010000012.1"/>
</dbReference>
<dbReference type="Proteomes" id="UP001219956">
    <property type="component" value="Unassembled WGS sequence"/>
</dbReference>
<keyword evidence="4" id="KW-1185">Reference proteome</keyword>
<dbReference type="Pfam" id="PF00437">
    <property type="entry name" value="T2SSE"/>
    <property type="match status" value="1"/>
</dbReference>